<accession>A0AAV1YXA1</accession>
<proteinExistence type="predicted"/>
<evidence type="ECO:0000313" key="1">
    <source>
        <dbReference type="EMBL" id="CAL1263500.1"/>
    </source>
</evidence>
<name>A0AAV1YXA1_9ARAC</name>
<evidence type="ECO:0000313" key="2">
    <source>
        <dbReference type="Proteomes" id="UP001497382"/>
    </source>
</evidence>
<dbReference type="Proteomes" id="UP001497382">
    <property type="component" value="Unassembled WGS sequence"/>
</dbReference>
<organism evidence="1 2">
    <name type="scientific">Larinioides sclopetarius</name>
    <dbReference type="NCBI Taxonomy" id="280406"/>
    <lineage>
        <taxon>Eukaryota</taxon>
        <taxon>Metazoa</taxon>
        <taxon>Ecdysozoa</taxon>
        <taxon>Arthropoda</taxon>
        <taxon>Chelicerata</taxon>
        <taxon>Arachnida</taxon>
        <taxon>Araneae</taxon>
        <taxon>Araneomorphae</taxon>
        <taxon>Entelegynae</taxon>
        <taxon>Araneoidea</taxon>
        <taxon>Araneidae</taxon>
        <taxon>Larinioides</taxon>
    </lineage>
</organism>
<dbReference type="AlphaFoldDB" id="A0AAV1YXA1"/>
<sequence>MSLSLSHFLMVGQIHLFNLIPHLLDSIQRSEMDSWLDSLV</sequence>
<dbReference type="EMBL" id="CAXIEN010000009">
    <property type="protein sequence ID" value="CAL1263500.1"/>
    <property type="molecule type" value="Genomic_DNA"/>
</dbReference>
<reference evidence="1 2" key="1">
    <citation type="submission" date="2024-04" db="EMBL/GenBank/DDBJ databases">
        <authorList>
            <person name="Rising A."/>
            <person name="Reimegard J."/>
            <person name="Sonavane S."/>
            <person name="Akerstrom W."/>
            <person name="Nylinder S."/>
            <person name="Hedman E."/>
            <person name="Kallberg Y."/>
        </authorList>
    </citation>
    <scope>NUCLEOTIDE SEQUENCE [LARGE SCALE GENOMIC DNA]</scope>
</reference>
<keyword evidence="2" id="KW-1185">Reference proteome</keyword>
<protein>
    <submittedName>
        <fullName evidence="1">Uncharacterized protein</fullName>
    </submittedName>
</protein>
<gene>
    <name evidence="1" type="ORF">LARSCL_LOCUS1530</name>
</gene>
<comment type="caution">
    <text evidence="1">The sequence shown here is derived from an EMBL/GenBank/DDBJ whole genome shotgun (WGS) entry which is preliminary data.</text>
</comment>